<gene>
    <name evidence="2" type="ORF">PRZ48_008699</name>
</gene>
<evidence type="ECO:0000256" key="1">
    <source>
        <dbReference type="SAM" id="MobiDB-lite"/>
    </source>
</evidence>
<proteinExistence type="predicted"/>
<evidence type="ECO:0000313" key="3">
    <source>
        <dbReference type="Proteomes" id="UP001305779"/>
    </source>
</evidence>
<comment type="caution">
    <text evidence="2">The sequence shown here is derived from an EMBL/GenBank/DDBJ whole genome shotgun (WGS) entry which is preliminary data.</text>
</comment>
<feature type="compositionally biased region" description="Basic residues" evidence="1">
    <location>
        <begin position="93"/>
        <end position="111"/>
    </location>
</feature>
<evidence type="ECO:0000313" key="2">
    <source>
        <dbReference type="EMBL" id="KAK4500510.1"/>
    </source>
</evidence>
<dbReference type="Proteomes" id="UP001305779">
    <property type="component" value="Unassembled WGS sequence"/>
</dbReference>
<sequence>MSPQNGIDLEEDELMQHLLKRKRRLEELEDHNKPEVLLLKKRAVREEAERRPALRTSNELDFDDDIEASANAEQDEATQAKREEEEMAERWARKSKRGRRRARCAMRKRALKAQQDHPQEQPLVQAAR</sequence>
<protein>
    <submittedName>
        <fullName evidence="2">Uncharacterized protein</fullName>
    </submittedName>
</protein>
<keyword evidence="3" id="KW-1185">Reference proteome</keyword>
<feature type="region of interest" description="Disordered" evidence="1">
    <location>
        <begin position="46"/>
        <end position="128"/>
    </location>
</feature>
<name>A0ABR0EG96_ZASCE</name>
<accession>A0ABR0EG96</accession>
<reference evidence="2 3" key="1">
    <citation type="journal article" date="2023" name="G3 (Bethesda)">
        <title>A chromosome-level genome assembly of Zasmidium syzygii isolated from banana leaves.</title>
        <authorList>
            <person name="van Westerhoven A.C."/>
            <person name="Mehrabi R."/>
            <person name="Talebi R."/>
            <person name="Steentjes M.B.F."/>
            <person name="Corcolon B."/>
            <person name="Chong P.A."/>
            <person name="Kema G.H.J."/>
            <person name="Seidl M.F."/>
        </authorList>
    </citation>
    <scope>NUCLEOTIDE SEQUENCE [LARGE SCALE GENOMIC DNA]</scope>
    <source>
        <strain evidence="2 3">P124</strain>
    </source>
</reference>
<feature type="compositionally biased region" description="Basic and acidic residues" evidence="1">
    <location>
        <begin position="78"/>
        <end position="92"/>
    </location>
</feature>
<organism evidence="2 3">
    <name type="scientific">Zasmidium cellare</name>
    <name type="common">Wine cellar mold</name>
    <name type="synonym">Racodium cellare</name>
    <dbReference type="NCBI Taxonomy" id="395010"/>
    <lineage>
        <taxon>Eukaryota</taxon>
        <taxon>Fungi</taxon>
        <taxon>Dikarya</taxon>
        <taxon>Ascomycota</taxon>
        <taxon>Pezizomycotina</taxon>
        <taxon>Dothideomycetes</taxon>
        <taxon>Dothideomycetidae</taxon>
        <taxon>Mycosphaerellales</taxon>
        <taxon>Mycosphaerellaceae</taxon>
        <taxon>Zasmidium</taxon>
    </lineage>
</organism>
<dbReference type="EMBL" id="JAXOVC010000006">
    <property type="protein sequence ID" value="KAK4500510.1"/>
    <property type="molecule type" value="Genomic_DNA"/>
</dbReference>